<evidence type="ECO:0000313" key="3">
    <source>
        <dbReference type="Proteomes" id="UP000604046"/>
    </source>
</evidence>
<evidence type="ECO:0000313" key="2">
    <source>
        <dbReference type="EMBL" id="CAE7297365.1"/>
    </source>
</evidence>
<accession>A0A812NAE3</accession>
<reference evidence="2" key="1">
    <citation type="submission" date="2021-02" db="EMBL/GenBank/DDBJ databases">
        <authorList>
            <person name="Dougan E. K."/>
            <person name="Rhodes N."/>
            <person name="Thang M."/>
            <person name="Chan C."/>
        </authorList>
    </citation>
    <scope>NUCLEOTIDE SEQUENCE</scope>
</reference>
<sequence length="573" mass="64509">MPKKVSQLFPASQRSSSPPQAMLQISMRVQLLAVLCHGLPSLPDFLEVSEDLLEWKKWKQEFAEYQFPTVQPPEKMLPTTDQLAALPPPEARARFNYYFAVGAILYFGTQVIGCAIFWCGGWDKRWKTLPTSEPATDGGDESSAPLLSIRVEKYLAGTVCALSMGACFAVVTFSLMTGRLSKRTGLDWELYMILFGASCLWSLVQAVLRVCIFREGLPPLFFVSSTLTILPIVGDSCDTLRDIIFGGLCFMSDNMWLKGLGILSWVHVVGLHVYFMVKGGRFTGFLAGSYLSVLSLPPVRVGEPKRMLMRLVFLQVTPTRRQMLVVEQIPQALFAIVFLLFEGGALFVAIVNGFLPVMQVCLCLMLYEPVRESYTRPLLKDDLAISKPALDAEKICFGGRMTHASAECVVSFPGKFSRAWKLCTGGHHRMSVACVFLPNEKDGFGKHSEPCMCGQLYGWRDAKEFGYKEVEWSEWEDNGRRPKWGCKWFEGWRINVEQAHASNQRLIAYFFPDEVNVEGGEVDWNELATAELWNGKGLGGSQKGEVAWLKKNKYEFERRDVRELFEELDGFLG</sequence>
<keyword evidence="1" id="KW-0472">Membrane</keyword>
<keyword evidence="1" id="KW-1133">Transmembrane helix</keyword>
<dbReference type="EMBL" id="CAJNDS010002035">
    <property type="protein sequence ID" value="CAE7297365.1"/>
    <property type="molecule type" value="Genomic_DNA"/>
</dbReference>
<feature type="transmembrane region" description="Helical" evidence="1">
    <location>
        <begin position="188"/>
        <end position="210"/>
    </location>
</feature>
<feature type="transmembrane region" description="Helical" evidence="1">
    <location>
        <begin position="255"/>
        <end position="276"/>
    </location>
</feature>
<name>A0A812NAE3_9DINO</name>
<keyword evidence="1" id="KW-0812">Transmembrane</keyword>
<evidence type="ECO:0000256" key="1">
    <source>
        <dbReference type="SAM" id="Phobius"/>
    </source>
</evidence>
<organism evidence="2 3">
    <name type="scientific">Symbiodinium natans</name>
    <dbReference type="NCBI Taxonomy" id="878477"/>
    <lineage>
        <taxon>Eukaryota</taxon>
        <taxon>Sar</taxon>
        <taxon>Alveolata</taxon>
        <taxon>Dinophyceae</taxon>
        <taxon>Suessiales</taxon>
        <taxon>Symbiodiniaceae</taxon>
        <taxon>Symbiodinium</taxon>
    </lineage>
</organism>
<protein>
    <submittedName>
        <fullName evidence="2">Uncharacterized protein</fullName>
    </submittedName>
</protein>
<feature type="transmembrane region" description="Helical" evidence="1">
    <location>
        <begin position="97"/>
        <end position="118"/>
    </location>
</feature>
<feature type="transmembrane region" description="Helical" evidence="1">
    <location>
        <begin position="154"/>
        <end position="176"/>
    </location>
</feature>
<comment type="caution">
    <text evidence="2">The sequence shown here is derived from an EMBL/GenBank/DDBJ whole genome shotgun (WGS) entry which is preliminary data.</text>
</comment>
<proteinExistence type="predicted"/>
<dbReference type="AlphaFoldDB" id="A0A812NAE3"/>
<dbReference type="Proteomes" id="UP000604046">
    <property type="component" value="Unassembled WGS sequence"/>
</dbReference>
<keyword evidence="3" id="KW-1185">Reference proteome</keyword>
<gene>
    <name evidence="2" type="ORF">SNAT2548_LOCUS15656</name>
</gene>